<dbReference type="PROSITE" id="PS50181">
    <property type="entry name" value="FBOX"/>
    <property type="match status" value="1"/>
</dbReference>
<organism evidence="2 3">
    <name type="scientific">Paragonimus westermani</name>
    <dbReference type="NCBI Taxonomy" id="34504"/>
    <lineage>
        <taxon>Eukaryota</taxon>
        <taxon>Metazoa</taxon>
        <taxon>Spiralia</taxon>
        <taxon>Lophotrochozoa</taxon>
        <taxon>Platyhelminthes</taxon>
        <taxon>Trematoda</taxon>
        <taxon>Digenea</taxon>
        <taxon>Plagiorchiida</taxon>
        <taxon>Troglotremata</taxon>
        <taxon>Troglotrematidae</taxon>
        <taxon>Paragonimus</taxon>
    </lineage>
</organism>
<sequence length="285" mass="33416">MVQWSCATLENPLFAHFNIFKNGSVAEMACTAPAPQRDFHHLLITKKKFIWRSWRITSRNDGAKYRPTEAMANYDEFLSDDKMQSDILRVLGPDVLQYCQNIASGFLDYLVRMPTTIMEKIIIHLNLEDVINLSYTCKYMHELCNDNNLWKELYFRSSPSGVNETVEELAKLFGWKKVFFTNKLQLQVQMRRLRLEQASFSGDDEVIVENEQLYRGGSRVGKRIRGLSGHAFNQYSLLIHINHPEWRYRPYHNQLSRNLSICNVMRNDTEYRMLSNSLPVFTITI</sequence>
<evidence type="ECO:0000313" key="3">
    <source>
        <dbReference type="Proteomes" id="UP000699462"/>
    </source>
</evidence>
<dbReference type="EMBL" id="JTDF01000297">
    <property type="protein sequence ID" value="KAF8571839.1"/>
    <property type="molecule type" value="Genomic_DNA"/>
</dbReference>
<dbReference type="SUPFAM" id="SSF81383">
    <property type="entry name" value="F-box domain"/>
    <property type="match status" value="1"/>
</dbReference>
<accession>A0A8T0DV98</accession>
<feature type="domain" description="F-box" evidence="1">
    <location>
        <begin position="107"/>
        <end position="153"/>
    </location>
</feature>
<proteinExistence type="predicted"/>
<gene>
    <name evidence="2" type="ORF">P879_02369</name>
</gene>
<keyword evidence="3" id="KW-1185">Reference proteome</keyword>
<comment type="caution">
    <text evidence="2">The sequence shown here is derived from an EMBL/GenBank/DDBJ whole genome shotgun (WGS) entry which is preliminary data.</text>
</comment>
<dbReference type="Pfam" id="PF12937">
    <property type="entry name" value="F-box-like"/>
    <property type="match status" value="1"/>
</dbReference>
<reference evidence="2 3" key="1">
    <citation type="submission" date="2019-07" db="EMBL/GenBank/DDBJ databases">
        <title>Annotation for the trematode Paragonimus westermani.</title>
        <authorList>
            <person name="Choi Y.-J."/>
        </authorList>
    </citation>
    <scope>NUCLEOTIDE SEQUENCE [LARGE SCALE GENOMIC DNA]</scope>
    <source>
        <strain evidence="2">180907_Pwestermani</strain>
    </source>
</reference>
<evidence type="ECO:0000259" key="1">
    <source>
        <dbReference type="PROSITE" id="PS50181"/>
    </source>
</evidence>
<dbReference type="InterPro" id="IPR001810">
    <property type="entry name" value="F-box_dom"/>
</dbReference>
<name>A0A8T0DV98_9TREM</name>
<dbReference type="Gene3D" id="1.20.1280.50">
    <property type="match status" value="1"/>
</dbReference>
<dbReference type="AlphaFoldDB" id="A0A8T0DV98"/>
<evidence type="ECO:0000313" key="2">
    <source>
        <dbReference type="EMBL" id="KAF8571839.1"/>
    </source>
</evidence>
<dbReference type="OrthoDB" id="3219396at2759"/>
<dbReference type="InterPro" id="IPR036047">
    <property type="entry name" value="F-box-like_dom_sf"/>
</dbReference>
<protein>
    <recommendedName>
        <fullName evidence="1">F-box domain-containing protein</fullName>
    </recommendedName>
</protein>
<dbReference type="Proteomes" id="UP000699462">
    <property type="component" value="Unassembled WGS sequence"/>
</dbReference>